<evidence type="ECO:0000313" key="1">
    <source>
        <dbReference type="EMBL" id="JAE31233.1"/>
    </source>
</evidence>
<name>A0A0A9HE90_ARUDO</name>
<sequence>MLIVISCANEPTTANLDMYIVYKTTYSAGLVKSASPVFLHFLCDVSSQDQVRQ</sequence>
<organism evidence="1">
    <name type="scientific">Arundo donax</name>
    <name type="common">Giant reed</name>
    <name type="synonym">Donax arundinaceus</name>
    <dbReference type="NCBI Taxonomy" id="35708"/>
    <lineage>
        <taxon>Eukaryota</taxon>
        <taxon>Viridiplantae</taxon>
        <taxon>Streptophyta</taxon>
        <taxon>Embryophyta</taxon>
        <taxon>Tracheophyta</taxon>
        <taxon>Spermatophyta</taxon>
        <taxon>Magnoliopsida</taxon>
        <taxon>Liliopsida</taxon>
        <taxon>Poales</taxon>
        <taxon>Poaceae</taxon>
        <taxon>PACMAD clade</taxon>
        <taxon>Arundinoideae</taxon>
        <taxon>Arundineae</taxon>
        <taxon>Arundo</taxon>
    </lineage>
</organism>
<dbReference type="AlphaFoldDB" id="A0A0A9HE90"/>
<reference evidence="1" key="1">
    <citation type="submission" date="2014-09" db="EMBL/GenBank/DDBJ databases">
        <authorList>
            <person name="Magalhaes I.L.F."/>
            <person name="Oliveira U."/>
            <person name="Santos F.R."/>
            <person name="Vidigal T.H.D.A."/>
            <person name="Brescovit A.D."/>
            <person name="Santos A.J."/>
        </authorList>
    </citation>
    <scope>NUCLEOTIDE SEQUENCE</scope>
    <source>
        <tissue evidence="1">Shoot tissue taken approximately 20 cm above the soil surface</tissue>
    </source>
</reference>
<reference evidence="1" key="2">
    <citation type="journal article" date="2015" name="Data Brief">
        <title>Shoot transcriptome of the giant reed, Arundo donax.</title>
        <authorList>
            <person name="Barrero R.A."/>
            <person name="Guerrero F.D."/>
            <person name="Moolhuijzen P."/>
            <person name="Goolsby J.A."/>
            <person name="Tidwell J."/>
            <person name="Bellgard S.E."/>
            <person name="Bellgard M.I."/>
        </authorList>
    </citation>
    <scope>NUCLEOTIDE SEQUENCE</scope>
    <source>
        <tissue evidence="1">Shoot tissue taken approximately 20 cm above the soil surface</tissue>
    </source>
</reference>
<accession>A0A0A9HE90</accession>
<proteinExistence type="predicted"/>
<protein>
    <submittedName>
        <fullName evidence="1">Uncharacterized protein</fullName>
    </submittedName>
</protein>
<dbReference type="EMBL" id="GBRH01166663">
    <property type="protein sequence ID" value="JAE31233.1"/>
    <property type="molecule type" value="Transcribed_RNA"/>
</dbReference>